<feature type="domain" description="DUF4283" evidence="1">
    <location>
        <begin position="40"/>
        <end position="118"/>
    </location>
</feature>
<dbReference type="InterPro" id="IPR040256">
    <property type="entry name" value="At4g02000-like"/>
</dbReference>
<dbReference type="PANTHER" id="PTHR31286:SF178">
    <property type="entry name" value="DUF4283 DOMAIN-CONTAINING PROTEIN"/>
    <property type="match status" value="1"/>
</dbReference>
<organism evidence="2 3">
    <name type="scientific">Liquidambar formosana</name>
    <name type="common">Formosan gum</name>
    <dbReference type="NCBI Taxonomy" id="63359"/>
    <lineage>
        <taxon>Eukaryota</taxon>
        <taxon>Viridiplantae</taxon>
        <taxon>Streptophyta</taxon>
        <taxon>Embryophyta</taxon>
        <taxon>Tracheophyta</taxon>
        <taxon>Spermatophyta</taxon>
        <taxon>Magnoliopsida</taxon>
        <taxon>eudicotyledons</taxon>
        <taxon>Gunneridae</taxon>
        <taxon>Pentapetalae</taxon>
        <taxon>Saxifragales</taxon>
        <taxon>Altingiaceae</taxon>
        <taxon>Liquidambar</taxon>
    </lineage>
</organism>
<reference evidence="2 3" key="1">
    <citation type="journal article" date="2024" name="Plant J.">
        <title>Genome sequences and population genomics reveal climatic adaptation and genomic divergence between two closely related sweetgum species.</title>
        <authorList>
            <person name="Xu W.Q."/>
            <person name="Ren C.Q."/>
            <person name="Zhang X.Y."/>
            <person name="Comes H.P."/>
            <person name="Liu X.H."/>
            <person name="Li Y.G."/>
            <person name="Kettle C.J."/>
            <person name="Jalonen R."/>
            <person name="Gaisberger H."/>
            <person name="Ma Y.Z."/>
            <person name="Qiu Y.X."/>
        </authorList>
    </citation>
    <scope>NUCLEOTIDE SEQUENCE [LARGE SCALE GENOMIC DNA]</scope>
    <source>
        <strain evidence="2">Hangzhou</strain>
    </source>
</reference>
<evidence type="ECO:0000259" key="1">
    <source>
        <dbReference type="Pfam" id="PF14111"/>
    </source>
</evidence>
<dbReference type="PANTHER" id="PTHR31286">
    <property type="entry name" value="GLYCINE-RICH CELL WALL STRUCTURAL PROTEIN 1.8-LIKE"/>
    <property type="match status" value="1"/>
</dbReference>
<dbReference type="AlphaFoldDB" id="A0AAP0WTH7"/>
<sequence>MDLPVDNISQLISQTATLCCDKDSLELAPDPESVVNASHLFLVGKLVTDKVVNIQAIKAVMSRAWFLKQGVSTSCLAPNTFLFGFSNCNDRNGALNTGPWSISGFYLVLKVWPPSLVLDEIIFTLSSFWVQVHGLPPNRRSHDNLLKIGAIIGKLIVSDSSTFGPLMWRKFVRFKVEFNI</sequence>
<comment type="caution">
    <text evidence="2">The sequence shown here is derived from an EMBL/GenBank/DDBJ whole genome shotgun (WGS) entry which is preliminary data.</text>
</comment>
<dbReference type="EMBL" id="JBBPBK010000009">
    <property type="protein sequence ID" value="KAK9278902.1"/>
    <property type="molecule type" value="Genomic_DNA"/>
</dbReference>
<dbReference type="Proteomes" id="UP001415857">
    <property type="component" value="Unassembled WGS sequence"/>
</dbReference>
<evidence type="ECO:0000313" key="3">
    <source>
        <dbReference type="Proteomes" id="UP001415857"/>
    </source>
</evidence>
<proteinExistence type="predicted"/>
<dbReference type="InterPro" id="IPR025558">
    <property type="entry name" value="DUF4283"/>
</dbReference>
<gene>
    <name evidence="2" type="ORF">L1049_028483</name>
</gene>
<accession>A0AAP0WTH7</accession>
<evidence type="ECO:0000313" key="2">
    <source>
        <dbReference type="EMBL" id="KAK9278902.1"/>
    </source>
</evidence>
<keyword evidence="3" id="KW-1185">Reference proteome</keyword>
<protein>
    <recommendedName>
        <fullName evidence="1">DUF4283 domain-containing protein</fullName>
    </recommendedName>
</protein>
<dbReference type="Pfam" id="PF14111">
    <property type="entry name" value="DUF4283"/>
    <property type="match status" value="1"/>
</dbReference>
<name>A0AAP0WTH7_LIQFO</name>